<dbReference type="CDD" id="cd00090">
    <property type="entry name" value="HTH_ARSR"/>
    <property type="match status" value="1"/>
</dbReference>
<evidence type="ECO:0000256" key="1">
    <source>
        <dbReference type="ARBA" id="ARBA00023015"/>
    </source>
</evidence>
<evidence type="ECO:0000313" key="5">
    <source>
        <dbReference type="EMBL" id="QDU09422.1"/>
    </source>
</evidence>
<dbReference type="GO" id="GO:0003700">
    <property type="term" value="F:DNA-binding transcription factor activity"/>
    <property type="evidence" value="ECO:0007669"/>
    <property type="project" value="InterPro"/>
</dbReference>
<sequence>MTDMPRSPTTTDAFNAIAEERRREIIHHLAGQERSVNDLVDSMGVAQPQVSKHLRVLREVGLVNVRQDGKHRWYSLNAKQLKPVFDWVQTFEQFWDHQLAGVKALAEAKAKAAKQEKS</sequence>
<dbReference type="InterPro" id="IPR051081">
    <property type="entry name" value="HTH_MetalResp_TranReg"/>
</dbReference>
<gene>
    <name evidence="5" type="primary">sdpR_4</name>
    <name evidence="5" type="ORF">V202x_27970</name>
</gene>
<organism evidence="5 6">
    <name type="scientific">Gimesia aquarii</name>
    <dbReference type="NCBI Taxonomy" id="2527964"/>
    <lineage>
        <taxon>Bacteria</taxon>
        <taxon>Pseudomonadati</taxon>
        <taxon>Planctomycetota</taxon>
        <taxon>Planctomycetia</taxon>
        <taxon>Planctomycetales</taxon>
        <taxon>Planctomycetaceae</taxon>
        <taxon>Gimesia</taxon>
    </lineage>
</organism>
<keyword evidence="6" id="KW-1185">Reference proteome</keyword>
<dbReference type="Proteomes" id="UP000318384">
    <property type="component" value="Chromosome"/>
</dbReference>
<dbReference type="PANTHER" id="PTHR33154">
    <property type="entry name" value="TRANSCRIPTIONAL REGULATOR, ARSR FAMILY"/>
    <property type="match status" value="1"/>
</dbReference>
<name>A0A517WW39_9PLAN</name>
<reference evidence="5 6" key="1">
    <citation type="submission" date="2019-03" db="EMBL/GenBank/DDBJ databases">
        <title>Deep-cultivation of Planctomycetes and their phenomic and genomic characterization uncovers novel biology.</title>
        <authorList>
            <person name="Wiegand S."/>
            <person name="Jogler M."/>
            <person name="Boedeker C."/>
            <person name="Pinto D."/>
            <person name="Vollmers J."/>
            <person name="Rivas-Marin E."/>
            <person name="Kohn T."/>
            <person name="Peeters S.H."/>
            <person name="Heuer A."/>
            <person name="Rast P."/>
            <person name="Oberbeckmann S."/>
            <person name="Bunk B."/>
            <person name="Jeske O."/>
            <person name="Meyerdierks A."/>
            <person name="Storesund J.E."/>
            <person name="Kallscheuer N."/>
            <person name="Luecker S."/>
            <person name="Lage O.M."/>
            <person name="Pohl T."/>
            <person name="Merkel B.J."/>
            <person name="Hornburger P."/>
            <person name="Mueller R.-W."/>
            <person name="Bruemmer F."/>
            <person name="Labrenz M."/>
            <person name="Spormann A.M."/>
            <person name="Op den Camp H."/>
            <person name="Overmann J."/>
            <person name="Amann R."/>
            <person name="Jetten M.S.M."/>
            <person name="Mascher T."/>
            <person name="Medema M.H."/>
            <person name="Devos D.P."/>
            <person name="Kaster A.-K."/>
            <person name="Ovreas L."/>
            <person name="Rohde M."/>
            <person name="Galperin M.Y."/>
            <person name="Jogler C."/>
        </authorList>
    </citation>
    <scope>NUCLEOTIDE SEQUENCE [LARGE SCALE GENOMIC DNA]</scope>
    <source>
        <strain evidence="5 6">V202</strain>
    </source>
</reference>
<evidence type="ECO:0000313" key="6">
    <source>
        <dbReference type="Proteomes" id="UP000318384"/>
    </source>
</evidence>
<dbReference type="PROSITE" id="PS50987">
    <property type="entry name" value="HTH_ARSR_2"/>
    <property type="match status" value="1"/>
</dbReference>
<proteinExistence type="predicted"/>
<dbReference type="PRINTS" id="PR00778">
    <property type="entry name" value="HTHARSR"/>
</dbReference>
<evidence type="ECO:0000256" key="2">
    <source>
        <dbReference type="ARBA" id="ARBA00023125"/>
    </source>
</evidence>
<dbReference type="AlphaFoldDB" id="A0A517WW39"/>
<dbReference type="SUPFAM" id="SSF46785">
    <property type="entry name" value="Winged helix' DNA-binding domain"/>
    <property type="match status" value="1"/>
</dbReference>
<dbReference type="EMBL" id="CP037422">
    <property type="protein sequence ID" value="QDU09422.1"/>
    <property type="molecule type" value="Genomic_DNA"/>
</dbReference>
<dbReference type="GO" id="GO:0003677">
    <property type="term" value="F:DNA binding"/>
    <property type="evidence" value="ECO:0007669"/>
    <property type="project" value="UniProtKB-KW"/>
</dbReference>
<dbReference type="InterPro" id="IPR036388">
    <property type="entry name" value="WH-like_DNA-bd_sf"/>
</dbReference>
<keyword evidence="3" id="KW-0804">Transcription</keyword>
<feature type="domain" description="HTH arsR-type" evidence="4">
    <location>
        <begin position="2"/>
        <end position="96"/>
    </location>
</feature>
<dbReference type="InterPro" id="IPR036390">
    <property type="entry name" value="WH_DNA-bd_sf"/>
</dbReference>
<protein>
    <submittedName>
        <fullName evidence="5">Transcriptional repressor SdpR</fullName>
    </submittedName>
</protein>
<dbReference type="Pfam" id="PF01022">
    <property type="entry name" value="HTH_5"/>
    <property type="match status" value="1"/>
</dbReference>
<dbReference type="InterPro" id="IPR001845">
    <property type="entry name" value="HTH_ArsR_DNA-bd_dom"/>
</dbReference>
<keyword evidence="2" id="KW-0238">DNA-binding</keyword>
<dbReference type="InterPro" id="IPR011991">
    <property type="entry name" value="ArsR-like_HTH"/>
</dbReference>
<accession>A0A517WW39</accession>
<dbReference type="PANTHER" id="PTHR33154:SF33">
    <property type="entry name" value="TRANSCRIPTIONAL REPRESSOR SDPR"/>
    <property type="match status" value="1"/>
</dbReference>
<dbReference type="NCBIfam" id="NF033788">
    <property type="entry name" value="HTH_metalloreg"/>
    <property type="match status" value="1"/>
</dbReference>
<keyword evidence="1" id="KW-0805">Transcription regulation</keyword>
<evidence type="ECO:0000259" key="4">
    <source>
        <dbReference type="PROSITE" id="PS50987"/>
    </source>
</evidence>
<dbReference type="Gene3D" id="1.10.10.10">
    <property type="entry name" value="Winged helix-like DNA-binding domain superfamily/Winged helix DNA-binding domain"/>
    <property type="match status" value="1"/>
</dbReference>
<dbReference type="SMART" id="SM00418">
    <property type="entry name" value="HTH_ARSR"/>
    <property type="match status" value="1"/>
</dbReference>
<evidence type="ECO:0000256" key="3">
    <source>
        <dbReference type="ARBA" id="ARBA00023163"/>
    </source>
</evidence>